<evidence type="ECO:0000313" key="2">
    <source>
        <dbReference type="EMBL" id="EKO39501.1"/>
    </source>
</evidence>
<dbReference type="PATRIC" id="fig|1206767.3.peg.1743"/>
<evidence type="ECO:0000259" key="1">
    <source>
        <dbReference type="Pfam" id="PF10592"/>
    </source>
</evidence>
<organism evidence="2 3">
    <name type="scientific">Solidesulfovibrio magneticus str. Maddingley MBC34</name>
    <dbReference type="NCBI Taxonomy" id="1206767"/>
    <lineage>
        <taxon>Bacteria</taxon>
        <taxon>Pseudomonadati</taxon>
        <taxon>Thermodesulfobacteriota</taxon>
        <taxon>Desulfovibrionia</taxon>
        <taxon>Desulfovibrionales</taxon>
        <taxon>Desulfovibrionaceae</taxon>
        <taxon>Solidesulfovibrio</taxon>
    </lineage>
</organism>
<gene>
    <name evidence="2" type="ORF">B193_1779</name>
</gene>
<feature type="domain" description="Abortive phage infection protein C-terminal" evidence="1">
    <location>
        <begin position="257"/>
        <end position="527"/>
    </location>
</feature>
<dbReference type="Pfam" id="PF10592">
    <property type="entry name" value="AIPR"/>
    <property type="match status" value="1"/>
</dbReference>
<dbReference type="Proteomes" id="UP000006272">
    <property type="component" value="Unassembled WGS sequence"/>
</dbReference>
<name>K6GRB0_9BACT</name>
<reference evidence="2 3" key="1">
    <citation type="submission" date="2012-07" db="EMBL/GenBank/DDBJ databases">
        <title>Draft genome sequence of Desulfovibrio magneticus str. Maddingley MBC34 obtained from a metagenomic sequence of a methanogenic enrichment isolated from coal-seam formation water in Victoria, Australia.</title>
        <authorList>
            <person name="Greenfield P."/>
            <person name="Hendry P."/>
            <person name="Li D."/>
            <person name="Rosewarne C.P."/>
            <person name="Tran-Dinh N."/>
            <person name="Elbourne L.D.H."/>
            <person name="Paulsen I.T."/>
            <person name="Midgley D.J."/>
        </authorList>
    </citation>
    <scope>NUCLEOTIDE SEQUENCE [LARGE SCALE GENOMIC DNA]</scope>
    <source>
        <strain evidence="3">Maddingley MBC34</strain>
    </source>
</reference>
<comment type="caution">
    <text evidence="2">The sequence shown here is derived from an EMBL/GenBank/DDBJ whole genome shotgun (WGS) entry which is preliminary data.</text>
</comment>
<evidence type="ECO:0000313" key="3">
    <source>
        <dbReference type="Proteomes" id="UP000006272"/>
    </source>
</evidence>
<dbReference type="InterPro" id="IPR018891">
    <property type="entry name" value="AIPR_C"/>
</dbReference>
<protein>
    <submittedName>
        <fullName evidence="2">AIPR protein</fullName>
    </submittedName>
</protein>
<sequence length="561" mass="63495">MTNNDQIILDKIVEEQRKSRFASASKSDFFEIYVAEQVLKDFDLSDEELESGLVGNGGDGGIDGIYIFANGDLVQEDFDSEPLKKSVLIEVVIVQAKTSATFDEDSMNRFTAVSRDLFDLTQPLANFKSVYNKGVRSTIGTFRQLYTKIAGRFPRLQFRYFYATRGDSNLVHPNVARKQEDIHKAIKSHFSSAKFDFTFLGASDLLNLARRQPITTYDLKITESLSAKDGYIALVRLKEFFSFVRDDETGQIRKNLFEANVRDYQGNNQVNEEIQNSLQEESTEDFWWLNNGITIVSTKAVQSGKVLTIEDPQIVNGQQTSTEIYNYFKNFKTDSEDRCVMVRVIVATDPASRDKIIKATNYQTQITPATLRATDKIHRDIEEYLAPFGIYYDRRKNSQKNLGRPVEKIISISLLAQSMMAMVLQRPDSARARPSSLLKKNEDYDHLFSTEYPIEIYLFVARTIKSIQSYLRSLDSLQPKDRTNLIFYIAMHASAVLSKKQSPNISDLLAIGDSSLTDEVLASSLTSVKELYETLGASDQVAKGTQLLADLKSKLKELFGA</sequence>
<proteinExistence type="predicted"/>
<dbReference type="EMBL" id="ALAO01000134">
    <property type="protein sequence ID" value="EKO39501.1"/>
    <property type="molecule type" value="Genomic_DNA"/>
</dbReference>
<accession>K6GRB0</accession>
<dbReference type="AlphaFoldDB" id="K6GRB0"/>